<comment type="caution">
    <text evidence="2">The sequence shown here is derived from an EMBL/GenBank/DDBJ whole genome shotgun (WGS) entry which is preliminary data.</text>
</comment>
<keyword evidence="3" id="KW-1185">Reference proteome</keyword>
<evidence type="ECO:0000256" key="1">
    <source>
        <dbReference type="SAM" id="MobiDB-lite"/>
    </source>
</evidence>
<reference evidence="2 3" key="1">
    <citation type="journal article" date="2024" name="Proc. Natl. Acad. Sci. U.S.A.">
        <title>The genetic regulatory architecture and epigenomic basis for age-related changes in rattlesnake venom.</title>
        <authorList>
            <person name="Hogan M.P."/>
            <person name="Holding M.L."/>
            <person name="Nystrom G.S."/>
            <person name="Colston T.J."/>
            <person name="Bartlett D.A."/>
            <person name="Mason A.J."/>
            <person name="Ellsworth S.A."/>
            <person name="Rautsaw R.M."/>
            <person name="Lawrence K.C."/>
            <person name="Strickland J.L."/>
            <person name="He B."/>
            <person name="Fraser P."/>
            <person name="Margres M.J."/>
            <person name="Gilbert D.M."/>
            <person name="Gibbs H.L."/>
            <person name="Parkinson C.L."/>
            <person name="Rokyta D.R."/>
        </authorList>
    </citation>
    <scope>NUCLEOTIDE SEQUENCE [LARGE SCALE GENOMIC DNA]</scope>
    <source>
        <strain evidence="2">DRR0105</strain>
    </source>
</reference>
<protein>
    <submittedName>
        <fullName evidence="2">Uncharacterized protein</fullName>
    </submittedName>
</protein>
<organism evidence="2 3">
    <name type="scientific">Crotalus adamanteus</name>
    <name type="common">Eastern diamondback rattlesnake</name>
    <dbReference type="NCBI Taxonomy" id="8729"/>
    <lineage>
        <taxon>Eukaryota</taxon>
        <taxon>Metazoa</taxon>
        <taxon>Chordata</taxon>
        <taxon>Craniata</taxon>
        <taxon>Vertebrata</taxon>
        <taxon>Euteleostomi</taxon>
        <taxon>Lepidosauria</taxon>
        <taxon>Squamata</taxon>
        <taxon>Bifurcata</taxon>
        <taxon>Unidentata</taxon>
        <taxon>Episquamata</taxon>
        <taxon>Toxicofera</taxon>
        <taxon>Serpentes</taxon>
        <taxon>Colubroidea</taxon>
        <taxon>Viperidae</taxon>
        <taxon>Crotalinae</taxon>
        <taxon>Crotalus</taxon>
    </lineage>
</organism>
<dbReference type="PANTHER" id="PTHR33887">
    <property type="entry name" value="PB1 DOMAIN-CONTAINING PROTEIN"/>
    <property type="match status" value="1"/>
</dbReference>
<evidence type="ECO:0000313" key="2">
    <source>
        <dbReference type="EMBL" id="KAK9393659.1"/>
    </source>
</evidence>
<name>A0AAW1AV01_CROAD</name>
<sequence length="230" mass="25539">MFIIIKHGGSGGQSGPELLMFPRTGQEKPPFSSGKTLHYSAVTATPLLSDNRQFLANINCSILLLTHYLRDKVGLHRTDSIDLCEENGTLKLIFLVKFPEDNASKFLTARGTYYICKVERGTTGTKNEHSYRAFQPLIKSPPQDLLDSLRNQCEFLEKSRLKMLKNQDGKKPPTMEALLSYMANQVVGKSSGKPGGSMASGLDEEGLPRKTAAATKARLEAIRKEKEKHR</sequence>
<dbReference type="PANTHER" id="PTHR33887:SF4">
    <property type="entry name" value="AB2-183"/>
    <property type="match status" value="1"/>
</dbReference>
<dbReference type="Proteomes" id="UP001474421">
    <property type="component" value="Unassembled WGS sequence"/>
</dbReference>
<dbReference type="Pfam" id="PF15874">
    <property type="entry name" value="Il2rg"/>
    <property type="match status" value="1"/>
</dbReference>
<dbReference type="InterPro" id="IPR039471">
    <property type="entry name" value="CXorf65-like"/>
</dbReference>
<gene>
    <name evidence="2" type="ORF">NXF25_016111</name>
</gene>
<feature type="region of interest" description="Disordered" evidence="1">
    <location>
        <begin position="189"/>
        <end position="230"/>
    </location>
</feature>
<dbReference type="AlphaFoldDB" id="A0AAW1AV01"/>
<accession>A0AAW1AV01</accession>
<evidence type="ECO:0000313" key="3">
    <source>
        <dbReference type="Proteomes" id="UP001474421"/>
    </source>
</evidence>
<feature type="compositionally biased region" description="Low complexity" evidence="1">
    <location>
        <begin position="189"/>
        <end position="201"/>
    </location>
</feature>
<dbReference type="EMBL" id="JAOTOJ010000013">
    <property type="protein sequence ID" value="KAK9393659.1"/>
    <property type="molecule type" value="Genomic_DNA"/>
</dbReference>
<feature type="compositionally biased region" description="Basic and acidic residues" evidence="1">
    <location>
        <begin position="217"/>
        <end position="230"/>
    </location>
</feature>
<proteinExistence type="predicted"/>